<sequence length="276" mass="31392">MDIVTDVQASGHHLDSPEKSSSPESHRLMGSSQTANQYTIDAPGIATRQVTSTEVGASNPLQDQNALERSQEAVLPYQGLVTNRESRINLDQAGRSEHQKVLTEFNAKVEDAEVWAWILMYKKIVQKSLTKELKKYVEPLIPTLELIWLARIDRSSSQSSIVGESSDQATHLQQRLREFTSLLWILNYRVLRMLGAKKTTTNYPKQQNDLMKWFFELMQTPQHLSLTGAENDGIRKRSPYRMLLKAIQSDEGGHAFTLILDPEWLGISRKYFGMDS</sequence>
<evidence type="ECO:0000313" key="2">
    <source>
        <dbReference type="EMBL" id="KAA1098840.1"/>
    </source>
</evidence>
<protein>
    <submittedName>
        <fullName evidence="2">Uncharacterized protein</fullName>
    </submittedName>
</protein>
<proteinExistence type="predicted"/>
<name>A0A5B0PDT7_PUCGR</name>
<reference evidence="2 3" key="1">
    <citation type="submission" date="2019-05" db="EMBL/GenBank/DDBJ databases">
        <title>Emergence of the Ug99 lineage of the wheat stem rust pathogen through somatic hybridization.</title>
        <authorList>
            <person name="Li F."/>
            <person name="Upadhyaya N.M."/>
            <person name="Sperschneider J."/>
            <person name="Matny O."/>
            <person name="Nguyen-Phuc H."/>
            <person name="Mago R."/>
            <person name="Raley C."/>
            <person name="Miller M.E."/>
            <person name="Silverstein K.A.T."/>
            <person name="Henningsen E."/>
            <person name="Hirsch C.D."/>
            <person name="Visser B."/>
            <person name="Pretorius Z.A."/>
            <person name="Steffenson B.J."/>
            <person name="Schwessinger B."/>
            <person name="Dodds P.N."/>
            <person name="Figueroa M."/>
        </authorList>
    </citation>
    <scope>NUCLEOTIDE SEQUENCE [LARGE SCALE GENOMIC DNA]</scope>
    <source>
        <strain evidence="2 3">Ug99</strain>
    </source>
</reference>
<organism evidence="2 3">
    <name type="scientific">Puccinia graminis f. sp. tritici</name>
    <dbReference type="NCBI Taxonomy" id="56615"/>
    <lineage>
        <taxon>Eukaryota</taxon>
        <taxon>Fungi</taxon>
        <taxon>Dikarya</taxon>
        <taxon>Basidiomycota</taxon>
        <taxon>Pucciniomycotina</taxon>
        <taxon>Pucciniomycetes</taxon>
        <taxon>Pucciniales</taxon>
        <taxon>Pucciniaceae</taxon>
        <taxon>Puccinia</taxon>
    </lineage>
</organism>
<dbReference type="AlphaFoldDB" id="A0A5B0PDT7"/>
<accession>A0A5B0PDT7</accession>
<dbReference type="Proteomes" id="UP000325313">
    <property type="component" value="Unassembled WGS sequence"/>
</dbReference>
<evidence type="ECO:0000313" key="3">
    <source>
        <dbReference type="Proteomes" id="UP000325313"/>
    </source>
</evidence>
<evidence type="ECO:0000256" key="1">
    <source>
        <dbReference type="SAM" id="MobiDB-lite"/>
    </source>
</evidence>
<comment type="caution">
    <text evidence="2">The sequence shown here is derived from an EMBL/GenBank/DDBJ whole genome shotgun (WGS) entry which is preliminary data.</text>
</comment>
<dbReference type="EMBL" id="VDEP01000345">
    <property type="protein sequence ID" value="KAA1098840.1"/>
    <property type="molecule type" value="Genomic_DNA"/>
</dbReference>
<gene>
    <name evidence="2" type="ORF">PGTUg99_011346</name>
</gene>
<feature type="region of interest" description="Disordered" evidence="1">
    <location>
        <begin position="1"/>
        <end position="33"/>
    </location>
</feature>